<evidence type="ECO:0000313" key="2">
    <source>
        <dbReference type="EMBL" id="SHJ55528.1"/>
    </source>
</evidence>
<evidence type="ECO:0000256" key="1">
    <source>
        <dbReference type="ARBA" id="ARBA00022490"/>
    </source>
</evidence>
<keyword evidence="1" id="KW-0963">Cytoplasm</keyword>
<keyword evidence="3" id="KW-1185">Reference proteome</keyword>
<evidence type="ECO:0000313" key="3">
    <source>
        <dbReference type="Proteomes" id="UP000183952"/>
    </source>
</evidence>
<proteinExistence type="predicted"/>
<dbReference type="Pfam" id="PF05979">
    <property type="entry name" value="DUF896"/>
    <property type="match status" value="1"/>
</dbReference>
<sequence>MLGEVSVMDYSKMEFKKVIERINELYKLSQERELTEEEKSEQKEIREYYIRVIKGNVKQQISGYKQNS</sequence>
<dbReference type="SUPFAM" id="SSF158221">
    <property type="entry name" value="YnzC-like"/>
    <property type="match status" value="1"/>
</dbReference>
<organism evidence="2 3">
    <name type="scientific">Hathewaya proteolytica DSM 3090</name>
    <dbReference type="NCBI Taxonomy" id="1121331"/>
    <lineage>
        <taxon>Bacteria</taxon>
        <taxon>Bacillati</taxon>
        <taxon>Bacillota</taxon>
        <taxon>Clostridia</taxon>
        <taxon>Eubacteriales</taxon>
        <taxon>Clostridiaceae</taxon>
        <taxon>Hathewaya</taxon>
    </lineage>
</organism>
<protein>
    <submittedName>
        <fullName evidence="2">Uncharacterized protein</fullName>
    </submittedName>
</protein>
<dbReference type="AlphaFoldDB" id="A0A1M6K961"/>
<accession>A0A1M6K961</accession>
<dbReference type="PANTHER" id="PTHR37300">
    <property type="entry name" value="UPF0291 PROTEIN CBO2609/CLC_2481"/>
    <property type="match status" value="1"/>
</dbReference>
<dbReference type="STRING" id="1121331.SAMN02745248_00382"/>
<dbReference type="InterPro" id="IPR009242">
    <property type="entry name" value="DUF896"/>
</dbReference>
<reference evidence="2 3" key="1">
    <citation type="submission" date="2016-11" db="EMBL/GenBank/DDBJ databases">
        <authorList>
            <person name="Jaros S."/>
            <person name="Januszkiewicz K."/>
            <person name="Wedrychowicz H."/>
        </authorList>
    </citation>
    <scope>NUCLEOTIDE SEQUENCE [LARGE SCALE GENOMIC DNA]</scope>
    <source>
        <strain evidence="2 3">DSM 3090</strain>
    </source>
</reference>
<dbReference type="Gene3D" id="1.10.287.540">
    <property type="entry name" value="Helix hairpin bin"/>
    <property type="match status" value="1"/>
</dbReference>
<dbReference type="EMBL" id="FRAD01000004">
    <property type="protein sequence ID" value="SHJ55528.1"/>
    <property type="molecule type" value="Genomic_DNA"/>
</dbReference>
<name>A0A1M6K961_9CLOT</name>
<dbReference type="PANTHER" id="PTHR37300:SF1">
    <property type="entry name" value="UPF0291 PROTEIN YNZC"/>
    <property type="match status" value="1"/>
</dbReference>
<dbReference type="Proteomes" id="UP000183952">
    <property type="component" value="Unassembled WGS sequence"/>
</dbReference>
<gene>
    <name evidence="2" type="ORF">SAMN02745248_00382</name>
</gene>